<accession>A0A9P9DVQ0</accession>
<reference evidence="2" key="1">
    <citation type="journal article" date="2021" name="Nat. Commun.">
        <title>Genetic determinants of endophytism in the Arabidopsis root mycobiome.</title>
        <authorList>
            <person name="Mesny F."/>
            <person name="Miyauchi S."/>
            <person name="Thiergart T."/>
            <person name="Pickel B."/>
            <person name="Atanasova L."/>
            <person name="Karlsson M."/>
            <person name="Huettel B."/>
            <person name="Barry K.W."/>
            <person name="Haridas S."/>
            <person name="Chen C."/>
            <person name="Bauer D."/>
            <person name="Andreopoulos W."/>
            <person name="Pangilinan J."/>
            <person name="LaButti K."/>
            <person name="Riley R."/>
            <person name="Lipzen A."/>
            <person name="Clum A."/>
            <person name="Drula E."/>
            <person name="Henrissat B."/>
            <person name="Kohler A."/>
            <person name="Grigoriev I.V."/>
            <person name="Martin F.M."/>
            <person name="Hacquard S."/>
        </authorList>
    </citation>
    <scope>NUCLEOTIDE SEQUENCE</scope>
    <source>
        <strain evidence="2">MPI-CAGE-CH-0243</strain>
    </source>
</reference>
<keyword evidence="3" id="KW-1185">Reference proteome</keyword>
<protein>
    <submittedName>
        <fullName evidence="2">L-asparaginase II</fullName>
    </submittedName>
</protein>
<gene>
    <name evidence="2" type="ORF">B0J11DRAFT_579051</name>
</gene>
<comment type="caution">
    <text evidence="2">The sequence shown here is derived from an EMBL/GenBank/DDBJ whole genome shotgun (WGS) entry which is preliminary data.</text>
</comment>
<dbReference type="EMBL" id="JAGMWT010000006">
    <property type="protein sequence ID" value="KAH7126610.1"/>
    <property type="molecule type" value="Genomic_DNA"/>
</dbReference>
<sequence>MHYTTDTEQSLSQATGTTTVPLPYEKNQYKSPVNDQDVIIIDRGGIIENKHQVHAAIVDANNNLLFTIGNPHRTTLIRSAAKPFQSLAIFETGAPDRYQFSDPDIALMCASHNSEPHHIARAQSMLRRTGAEEDALRCGGHPAISPAVNKTWIKQDYIPTGICNNCSGKHAGMIAGSICLDAPYHDYHEPSHPMQQRVKKVVEELSELDEKDVLWAIDGCNLPAPALPLRTLAMMFAKLANARDGNVPGTRGEYLSRIFSSMAMYPDMVGGTGRFCTALMGAYEGAVVGKVGADGCYGVGIRGEGEGEGEGRRAMGIAVKIEDGNLDMLYAAVAEILEQLGVGTAEVRGQLEGFRHPVLLNTAGVVTGKVTHGFRLKSVGKM</sequence>
<feature type="compositionally biased region" description="Polar residues" evidence="1">
    <location>
        <begin position="1"/>
        <end position="20"/>
    </location>
</feature>
<dbReference type="PANTHER" id="PTHR42110">
    <property type="entry name" value="L-ASPARAGINASE, PUTATIVE (AFU_ORTHOLOGUE AFUA_3G11890)-RELATED"/>
    <property type="match status" value="1"/>
</dbReference>
<name>A0A9P9DVQ0_9PLEO</name>
<dbReference type="InterPro" id="IPR010349">
    <property type="entry name" value="Asparaginase_II"/>
</dbReference>
<organism evidence="2 3">
    <name type="scientific">Dendryphion nanum</name>
    <dbReference type="NCBI Taxonomy" id="256645"/>
    <lineage>
        <taxon>Eukaryota</taxon>
        <taxon>Fungi</taxon>
        <taxon>Dikarya</taxon>
        <taxon>Ascomycota</taxon>
        <taxon>Pezizomycotina</taxon>
        <taxon>Dothideomycetes</taxon>
        <taxon>Pleosporomycetidae</taxon>
        <taxon>Pleosporales</taxon>
        <taxon>Torulaceae</taxon>
        <taxon>Dendryphion</taxon>
    </lineage>
</organism>
<feature type="region of interest" description="Disordered" evidence="1">
    <location>
        <begin position="1"/>
        <end position="28"/>
    </location>
</feature>
<evidence type="ECO:0000256" key="1">
    <source>
        <dbReference type="SAM" id="MobiDB-lite"/>
    </source>
</evidence>
<proteinExistence type="predicted"/>
<dbReference type="Pfam" id="PF06089">
    <property type="entry name" value="Asparaginase_II"/>
    <property type="match status" value="1"/>
</dbReference>
<dbReference type="AlphaFoldDB" id="A0A9P9DVQ0"/>
<evidence type="ECO:0000313" key="3">
    <source>
        <dbReference type="Proteomes" id="UP000700596"/>
    </source>
</evidence>
<evidence type="ECO:0000313" key="2">
    <source>
        <dbReference type="EMBL" id="KAH7126610.1"/>
    </source>
</evidence>
<dbReference type="PANTHER" id="PTHR42110:SF1">
    <property type="entry name" value="L-ASPARAGINASE, PUTATIVE (AFU_ORTHOLOGUE AFUA_3G11890)-RELATED"/>
    <property type="match status" value="1"/>
</dbReference>
<dbReference type="Proteomes" id="UP000700596">
    <property type="component" value="Unassembled WGS sequence"/>
</dbReference>
<dbReference type="OrthoDB" id="2588474at2759"/>